<dbReference type="EMBL" id="MN739307">
    <property type="protein sequence ID" value="QHS97883.1"/>
    <property type="molecule type" value="Genomic_DNA"/>
</dbReference>
<name>A0A6C0C2X7_9ZZZZ</name>
<evidence type="ECO:0000313" key="2">
    <source>
        <dbReference type="EMBL" id="QHS97883.1"/>
    </source>
</evidence>
<feature type="transmembrane region" description="Helical" evidence="1">
    <location>
        <begin position="656"/>
        <end position="674"/>
    </location>
</feature>
<dbReference type="AlphaFoldDB" id="A0A6C0C2X7"/>
<keyword evidence="1" id="KW-1133">Transmembrane helix</keyword>
<protein>
    <submittedName>
        <fullName evidence="2">Uncharacterized protein</fullName>
    </submittedName>
</protein>
<proteinExistence type="predicted"/>
<evidence type="ECO:0000256" key="1">
    <source>
        <dbReference type="SAM" id="Phobius"/>
    </source>
</evidence>
<sequence>MQDVQKVVITGIARDVSRYLPEVLINIDIIRSILEAKGVEVPMCFFISDIADTTLEILRAWSSARRSIVLLFEENTEARFPKRIERLAYGRNQARAYVIREHRDASAVIVMDLDDVNMKIDIAAIAATLNKLAKKGGVDVYGANQEDKYYDRSALLTTRTKRPCLNANWPLCFGLCRGYGLCTGLTTNSLTFRSDALPIDVESCFGGLAIYSARAFLERECVYSERCDKEEQTYARIPDQEICEHVSFHQCLKRTNAARGIVIEPSLLNEGQYKEKRHALAVVQEPISSRTTPRAFFHWSKHYLQADTETRAPRGFFARVWRETMAAGRRPTIIWLRMGSHAQHKRRCDVDAFAEEVLRHITYSIVLITGDGDAGPDDLGTHTLRSLRNSGHVAAWFSQNCISVGTFWGLDLKPFPIGLDSKLDNTTLMHSACNGADVSLPFPPVDTSSTPLVAVDCHIHLSDTRRASRAVPVMKGCSRKEVAAALKRVNHGIAVKNRVPRQEVHQVWKRACFVACCEGNGVDCHRTYEVIALGRIPVVPDRPAVRAMLSHAPVVFSSNLARDLSDPDVLKMWWATLRPQLVGEAARYTRGAQNNCAGLWLSQIQAARYTSAREEQFPGGFLEWDAAAALTSPQMLSTSTRPNTTVPSFRFKSLKILLAFAVLACFSFVFYMGFKRSSDNSLIVR</sequence>
<organism evidence="2">
    <name type="scientific">viral metagenome</name>
    <dbReference type="NCBI Taxonomy" id="1070528"/>
    <lineage>
        <taxon>unclassified sequences</taxon>
        <taxon>metagenomes</taxon>
        <taxon>organismal metagenomes</taxon>
    </lineage>
</organism>
<keyword evidence="1" id="KW-0472">Membrane</keyword>
<keyword evidence="1" id="KW-0812">Transmembrane</keyword>
<reference evidence="2" key="1">
    <citation type="journal article" date="2020" name="Nature">
        <title>Giant virus diversity and host interactions through global metagenomics.</title>
        <authorList>
            <person name="Schulz F."/>
            <person name="Roux S."/>
            <person name="Paez-Espino D."/>
            <person name="Jungbluth S."/>
            <person name="Walsh D.A."/>
            <person name="Denef V.J."/>
            <person name="McMahon K.D."/>
            <person name="Konstantinidis K.T."/>
            <person name="Eloe-Fadrosh E.A."/>
            <person name="Kyrpides N.C."/>
            <person name="Woyke T."/>
        </authorList>
    </citation>
    <scope>NUCLEOTIDE SEQUENCE</scope>
    <source>
        <strain evidence="2">GVMAG-M-3300020182-33</strain>
    </source>
</reference>
<accession>A0A6C0C2X7</accession>